<gene>
    <name evidence="9" type="ORF">BCR39DRAFT_564129</name>
</gene>
<evidence type="ECO:0000256" key="3">
    <source>
        <dbReference type="ARBA" id="ARBA00022723"/>
    </source>
</evidence>
<dbReference type="InterPro" id="IPR051156">
    <property type="entry name" value="Mito/Outer_Membr_Metalloprot"/>
</dbReference>
<keyword evidence="2" id="KW-0645">Protease</keyword>
<keyword evidence="5" id="KW-0862">Zinc</keyword>
<comment type="cofactor">
    <cofactor evidence="1">
        <name>Zn(2+)</name>
        <dbReference type="ChEBI" id="CHEBI:29105"/>
    </cofactor>
</comment>
<dbReference type="GO" id="GO:0034982">
    <property type="term" value="P:mitochondrial protein processing"/>
    <property type="evidence" value="ECO:0007669"/>
    <property type="project" value="TreeGrafter"/>
</dbReference>
<evidence type="ECO:0000313" key="10">
    <source>
        <dbReference type="Proteomes" id="UP000193986"/>
    </source>
</evidence>
<protein>
    <recommendedName>
        <fullName evidence="8">Peptidase M48 domain-containing protein</fullName>
    </recommendedName>
</protein>
<dbReference type="GO" id="GO:0004222">
    <property type="term" value="F:metalloendopeptidase activity"/>
    <property type="evidence" value="ECO:0007669"/>
    <property type="project" value="InterPro"/>
</dbReference>
<evidence type="ECO:0000256" key="1">
    <source>
        <dbReference type="ARBA" id="ARBA00001947"/>
    </source>
</evidence>
<dbReference type="GO" id="GO:0046872">
    <property type="term" value="F:metal ion binding"/>
    <property type="evidence" value="ECO:0007669"/>
    <property type="project" value="UniProtKB-KW"/>
</dbReference>
<evidence type="ECO:0000256" key="7">
    <source>
        <dbReference type="SAM" id="Phobius"/>
    </source>
</evidence>
<keyword evidence="7" id="KW-0812">Transmembrane</keyword>
<evidence type="ECO:0000259" key="8">
    <source>
        <dbReference type="Pfam" id="PF01435"/>
    </source>
</evidence>
<evidence type="ECO:0000256" key="6">
    <source>
        <dbReference type="ARBA" id="ARBA00023049"/>
    </source>
</evidence>
<keyword evidence="10" id="KW-1185">Reference proteome</keyword>
<dbReference type="Pfam" id="PF01435">
    <property type="entry name" value="Peptidase_M48"/>
    <property type="match status" value="1"/>
</dbReference>
<evidence type="ECO:0000313" key="9">
    <source>
        <dbReference type="EMBL" id="ORY32850.1"/>
    </source>
</evidence>
<keyword evidence="7" id="KW-0472">Membrane</keyword>
<dbReference type="PANTHER" id="PTHR22726">
    <property type="entry name" value="METALLOENDOPEPTIDASE OMA1"/>
    <property type="match status" value="1"/>
</dbReference>
<feature type="transmembrane region" description="Helical" evidence="7">
    <location>
        <begin position="217"/>
        <end position="235"/>
    </location>
</feature>
<evidence type="ECO:0000256" key="2">
    <source>
        <dbReference type="ARBA" id="ARBA00022670"/>
    </source>
</evidence>
<dbReference type="GO" id="GO:0005743">
    <property type="term" value="C:mitochondrial inner membrane"/>
    <property type="evidence" value="ECO:0007669"/>
    <property type="project" value="TreeGrafter"/>
</dbReference>
<feature type="domain" description="Peptidase M48" evidence="8">
    <location>
        <begin position="366"/>
        <end position="586"/>
    </location>
</feature>
<feature type="transmembrane region" description="Helical" evidence="7">
    <location>
        <begin position="61"/>
        <end position="78"/>
    </location>
</feature>
<keyword evidence="6" id="KW-0482">Metalloprotease</keyword>
<name>A0A1Y2BE78_9TREE</name>
<sequence length="594" mass="67399">MPFMRPRSPPSNASTSCSSLSRSVRQFHATHRREALPLVPAFLGIIKSASALTIITAISRVMISFLPLGTLATLKLVRGVRWMDETMRPNTSHDAEEFWKMWCQDEKGIRLKSDDAKKMVQGRTEGDDFIDPDGRRAYMIPMPQNRFKDKGRVRREENIDSKASFYERALFFLPDLPPASISYFNELTPDQRAEVNLLRRHWVSLRIFKDSLWRMRLLLVAVLGLPIFMLCAVYLCGLERVPLSGRWRLILLTPEEEDAISASLAGANWYRSVINLLTTADHPAPPVVPYQDWRWRWVEGVLRRLETAATADCQIPSTEPRPVSATLVIPPSSHPLKPRPRVSSMLHAALPGSESTSGKEHLEVGPPYNIMLLQSEERNAFSYGFGGKGAGGLVIFTGLLDYILRDLPPRAASWNPFASPPYPEPTEEQTLHLATVIAHEMGHLLLSHHLETLSQQQVLWPSMLGLALDVIRAWIWPFTLFLGPWVNDALANVGRTSTEQLAGRYGHIGFEWKHEYEADLAGIRMLALAGYDPRDALAHFSRTVTELHEIQPDHEKEKGLTGRVFKLWTEATHPSPERRTQVIQEELDRWEQVR</sequence>
<proteinExistence type="predicted"/>
<dbReference type="EMBL" id="MCFC01000008">
    <property type="protein sequence ID" value="ORY32850.1"/>
    <property type="molecule type" value="Genomic_DNA"/>
</dbReference>
<dbReference type="InParanoid" id="A0A1Y2BE78"/>
<dbReference type="Proteomes" id="UP000193986">
    <property type="component" value="Unassembled WGS sequence"/>
</dbReference>
<dbReference type="PANTHER" id="PTHR22726:SF18">
    <property type="entry name" value="PEPTIDASE M48 DOMAIN-CONTAINING PROTEIN"/>
    <property type="match status" value="1"/>
</dbReference>
<keyword evidence="3" id="KW-0479">Metal-binding</keyword>
<comment type="caution">
    <text evidence="9">The sequence shown here is derived from an EMBL/GenBank/DDBJ whole genome shotgun (WGS) entry which is preliminary data.</text>
</comment>
<reference evidence="9 10" key="1">
    <citation type="submission" date="2016-07" db="EMBL/GenBank/DDBJ databases">
        <title>Pervasive Adenine N6-methylation of Active Genes in Fungi.</title>
        <authorList>
            <consortium name="DOE Joint Genome Institute"/>
            <person name="Mondo S.J."/>
            <person name="Dannebaum R.O."/>
            <person name="Kuo R.C."/>
            <person name="Labutti K."/>
            <person name="Haridas S."/>
            <person name="Kuo A."/>
            <person name="Salamov A."/>
            <person name="Ahrendt S.R."/>
            <person name="Lipzen A."/>
            <person name="Sullivan W."/>
            <person name="Andreopoulos W.B."/>
            <person name="Clum A."/>
            <person name="Lindquist E."/>
            <person name="Daum C."/>
            <person name="Ramamoorthy G.K."/>
            <person name="Gryganskyi A."/>
            <person name="Culley D."/>
            <person name="Magnuson J.K."/>
            <person name="James T.Y."/>
            <person name="O'Malley M.A."/>
            <person name="Stajich J.E."/>
            <person name="Spatafora J.W."/>
            <person name="Visel A."/>
            <person name="Grigoriev I.V."/>
        </authorList>
    </citation>
    <scope>NUCLEOTIDE SEQUENCE [LARGE SCALE GENOMIC DNA]</scope>
    <source>
        <strain evidence="9 10">68-887.2</strain>
    </source>
</reference>
<accession>A0A1Y2BE78</accession>
<keyword evidence="4" id="KW-0378">Hydrolase</keyword>
<organism evidence="9 10">
    <name type="scientific">Naematelia encephala</name>
    <dbReference type="NCBI Taxonomy" id="71784"/>
    <lineage>
        <taxon>Eukaryota</taxon>
        <taxon>Fungi</taxon>
        <taxon>Dikarya</taxon>
        <taxon>Basidiomycota</taxon>
        <taxon>Agaricomycotina</taxon>
        <taxon>Tremellomycetes</taxon>
        <taxon>Tremellales</taxon>
        <taxon>Naemateliaceae</taxon>
        <taxon>Naematelia</taxon>
    </lineage>
</organism>
<keyword evidence="7" id="KW-1133">Transmembrane helix</keyword>
<evidence type="ECO:0000256" key="5">
    <source>
        <dbReference type="ARBA" id="ARBA00022833"/>
    </source>
</evidence>
<dbReference type="STRING" id="71784.A0A1Y2BE78"/>
<dbReference type="GO" id="GO:0006515">
    <property type="term" value="P:protein quality control for misfolded or incompletely synthesized proteins"/>
    <property type="evidence" value="ECO:0007669"/>
    <property type="project" value="TreeGrafter"/>
</dbReference>
<dbReference type="OrthoDB" id="7464992at2759"/>
<dbReference type="AlphaFoldDB" id="A0A1Y2BE78"/>
<evidence type="ECO:0000256" key="4">
    <source>
        <dbReference type="ARBA" id="ARBA00022801"/>
    </source>
</evidence>
<dbReference type="InterPro" id="IPR001915">
    <property type="entry name" value="Peptidase_M48"/>
</dbReference>